<name>A0ABT2PEN1_9MICO</name>
<dbReference type="RefSeq" id="WP_261606883.1">
    <property type="nucleotide sequence ID" value="NZ_JAODOR010000009.1"/>
</dbReference>
<accession>A0ABT2PEN1</accession>
<comment type="caution">
    <text evidence="1">The sequence shown here is derived from an EMBL/GenBank/DDBJ whole genome shotgun (WGS) entry which is preliminary data.</text>
</comment>
<keyword evidence="2" id="KW-1185">Reference proteome</keyword>
<evidence type="ECO:0000313" key="1">
    <source>
        <dbReference type="EMBL" id="MCT9002348.1"/>
    </source>
</evidence>
<organism evidence="1 2">
    <name type="scientific">Microbacterium memoriense</name>
    <dbReference type="NCBI Taxonomy" id="2978350"/>
    <lineage>
        <taxon>Bacteria</taxon>
        <taxon>Bacillati</taxon>
        <taxon>Actinomycetota</taxon>
        <taxon>Actinomycetes</taxon>
        <taxon>Micrococcales</taxon>
        <taxon>Microbacteriaceae</taxon>
        <taxon>Microbacterium</taxon>
    </lineage>
</organism>
<proteinExistence type="predicted"/>
<sequence length="146" mass="15536">MAHASDSGVQRAAEAVMMQILSEQLGVVLAPATIRLNDGTRVELDGADAERTVLVESWARLGIPKPAHHKKVLTDALKLSWIAGHIQPRPARLLLLMADQAAAQPFTGGAGWGARAIADFGVEVVVVELPSELVASITATQARQFR</sequence>
<reference evidence="1 2" key="1">
    <citation type="journal article" date="2024" name="Int. J. Syst. Evol. Microbiol.">
        <title>Microbacterium memoriense sp. nov., a member of the Actinomycetota from marine beach sediment of the north coast of Portugal.</title>
        <authorList>
            <person name="Santos J.D.N.D."/>
            <person name="Klimek D."/>
            <person name="Calusinska M."/>
            <person name="Lobo-da-Cunha A."/>
            <person name="Catita J."/>
            <person name="Goncalves H."/>
            <person name="Gonzalez I."/>
            <person name="Lage O.M."/>
        </authorList>
    </citation>
    <scope>NUCLEOTIDE SEQUENCE [LARGE SCALE GENOMIC DNA]</scope>
    <source>
        <strain evidence="1 2">PMIC_1C1B</strain>
    </source>
</reference>
<dbReference type="Proteomes" id="UP001300496">
    <property type="component" value="Unassembled WGS sequence"/>
</dbReference>
<evidence type="ECO:0000313" key="2">
    <source>
        <dbReference type="Proteomes" id="UP001300496"/>
    </source>
</evidence>
<gene>
    <name evidence="1" type="ORF">N4R40_08215</name>
</gene>
<dbReference type="EMBL" id="JAODOR010000009">
    <property type="protein sequence ID" value="MCT9002348.1"/>
    <property type="molecule type" value="Genomic_DNA"/>
</dbReference>
<protein>
    <submittedName>
        <fullName evidence="1">Uncharacterized protein</fullName>
    </submittedName>
</protein>